<sequence length="56" mass="5477">MAPVPRGGGGVQPVRAGPVGRAARRAARGAASLDAADFAALCAGAFDRDWVATLAG</sequence>
<protein>
    <submittedName>
        <fullName evidence="1">Uncharacterized protein</fullName>
    </submittedName>
</protein>
<reference evidence="1 2" key="1">
    <citation type="submission" date="2013-12" db="EMBL/GenBank/DDBJ databases">
        <authorList>
            <person name="Zelazny A."/>
            <person name="Olivier K."/>
            <person name="Holland S."/>
            <person name="Lenaerts A."/>
            <person name="Ordway D."/>
            <person name="DeGroote M.A."/>
            <person name="Parker T."/>
            <person name="Sizemore C."/>
            <person name="Tallon L.J."/>
            <person name="Sadzewicz L.K."/>
            <person name="Sengamalay N."/>
            <person name="Fraser C.M."/>
            <person name="Hine E."/>
            <person name="Shefchek K.A."/>
            <person name="Das S.P."/>
            <person name="Tettelin H."/>
        </authorList>
    </citation>
    <scope>NUCLEOTIDE SEQUENCE [LARGE SCALE GENOMIC DNA]</scope>
    <source>
        <strain evidence="1 2">1956</strain>
    </source>
</reference>
<evidence type="ECO:0000313" key="1">
    <source>
        <dbReference type="EMBL" id="EUA54994.1"/>
    </source>
</evidence>
<dbReference type="AlphaFoldDB" id="X8CFW0"/>
<gene>
    <name evidence="1" type="ORF">I550_3145</name>
</gene>
<organism evidence="1 2">
    <name type="scientific">Mycobacterium intracellulare 1956</name>
    <dbReference type="NCBI Taxonomy" id="1299331"/>
    <lineage>
        <taxon>Bacteria</taxon>
        <taxon>Bacillati</taxon>
        <taxon>Actinomycetota</taxon>
        <taxon>Actinomycetes</taxon>
        <taxon>Mycobacteriales</taxon>
        <taxon>Mycobacteriaceae</taxon>
        <taxon>Mycobacterium</taxon>
        <taxon>Mycobacterium avium complex (MAC)</taxon>
    </lineage>
</organism>
<dbReference type="EMBL" id="JAOG01000002">
    <property type="protein sequence ID" value="EUA54994.1"/>
    <property type="molecule type" value="Genomic_DNA"/>
</dbReference>
<accession>X8CFW0</accession>
<evidence type="ECO:0000313" key="2">
    <source>
        <dbReference type="Proteomes" id="UP000020825"/>
    </source>
</evidence>
<comment type="caution">
    <text evidence="1">The sequence shown here is derived from an EMBL/GenBank/DDBJ whole genome shotgun (WGS) entry which is preliminary data.</text>
</comment>
<dbReference type="Proteomes" id="UP000020825">
    <property type="component" value="Unassembled WGS sequence"/>
</dbReference>
<proteinExistence type="predicted"/>
<name>X8CFW0_MYCIT</name>